<sequence>MVNLDKSLISVFKADERQPELMQVMRDLSTLSGVIQDLSSEKYFNSPLYTLRFLRILNLINEEALGLTEQLENEHALYYRYRNNYEHDSEITLTHINQLIFILGKYNWITKTTKRIRMRDVGKRMMDTLIRLANDSLAYYLNDDVAKSLFQAKRDAELSEAYDDKGISGGNKLVSMIKNVEDAIELLKERQLEYLADRNALPQVQIINQLMQELENKLAERIEKFQTFEEGLTLAPFMQRGTATMAEGTKISIGTINKILTFSMLQQSHMIQAIQPETFRQFIMKSFDSPIESDIPDTHQILSFMEQGNYDEEELDGVWVPVKFPSPIPAQGINEAVEYIENYEPYTEEMEEVLDVEYEEMEELDMGAIDELMGDSRWQLTKQFIQTEQIEAYLEQVNEAGMEELVIEAGGSAKWSDVLNALIGVSALVSNQRASVDEPTNKEIMNNKSAAKSYSDKDWMWIDDEQGQGIVRRNQRGSKS</sequence>
<dbReference type="EMBL" id="CP033464">
    <property type="protein sequence ID" value="QDX95288.1"/>
    <property type="molecule type" value="Genomic_DNA"/>
</dbReference>
<keyword evidence="1" id="KW-0175">Coiled coil</keyword>
<organism evidence="2 3">
    <name type="scientific">Brevibacillus laterosporus</name>
    <name type="common">Bacillus laterosporus</name>
    <dbReference type="NCBI Taxonomy" id="1465"/>
    <lineage>
        <taxon>Bacteria</taxon>
        <taxon>Bacillati</taxon>
        <taxon>Bacillota</taxon>
        <taxon>Bacilli</taxon>
        <taxon>Bacillales</taxon>
        <taxon>Paenibacillaceae</taxon>
        <taxon>Brevibacillus</taxon>
    </lineage>
</organism>
<protein>
    <submittedName>
        <fullName evidence="2">Uncharacterized protein</fullName>
    </submittedName>
</protein>
<reference evidence="2 3" key="1">
    <citation type="submission" date="2018-11" db="EMBL/GenBank/DDBJ databases">
        <title>Phylogenetic determinants of toxin gene distribution in genomes of Brevibacillus laterosporus.</title>
        <authorList>
            <person name="Glare T.R."/>
            <person name="Durrant A."/>
            <person name="Berry C."/>
            <person name="Palma L."/>
            <person name="Ormskirk M."/>
            <person name="Cox M.O."/>
        </authorList>
    </citation>
    <scope>NUCLEOTIDE SEQUENCE [LARGE SCALE GENOMIC DNA]</scope>
    <source>
        <strain evidence="2 3">1821L</strain>
    </source>
</reference>
<dbReference type="Proteomes" id="UP000319432">
    <property type="component" value="Chromosome"/>
</dbReference>
<evidence type="ECO:0000313" key="2">
    <source>
        <dbReference type="EMBL" id="QDX95288.1"/>
    </source>
</evidence>
<gene>
    <name evidence="2" type="ORF">EEL30_25160</name>
</gene>
<proteinExistence type="predicted"/>
<keyword evidence="3" id="KW-1185">Reference proteome</keyword>
<dbReference type="OrthoDB" id="2505901at2"/>
<accession>A0A518VE67</accession>
<evidence type="ECO:0000313" key="3">
    <source>
        <dbReference type="Proteomes" id="UP000319432"/>
    </source>
</evidence>
<feature type="coiled-coil region" evidence="1">
    <location>
        <begin position="177"/>
        <end position="231"/>
    </location>
</feature>
<dbReference type="AlphaFoldDB" id="A0A518VE67"/>
<evidence type="ECO:0000256" key="1">
    <source>
        <dbReference type="SAM" id="Coils"/>
    </source>
</evidence>
<name>A0A518VE67_BRELA</name>